<dbReference type="Proteomes" id="UP000265520">
    <property type="component" value="Unassembled WGS sequence"/>
</dbReference>
<evidence type="ECO:0000313" key="1">
    <source>
        <dbReference type="EMBL" id="MCH94703.1"/>
    </source>
</evidence>
<name>A0A392N545_9FABA</name>
<proteinExistence type="predicted"/>
<accession>A0A392N545</accession>
<evidence type="ECO:0000313" key="2">
    <source>
        <dbReference type="Proteomes" id="UP000265520"/>
    </source>
</evidence>
<comment type="caution">
    <text evidence="1">The sequence shown here is derived from an EMBL/GenBank/DDBJ whole genome shotgun (WGS) entry which is preliminary data.</text>
</comment>
<sequence length="42" mass="4427">FGWRCGVILSCGPGALAYCFSRAPSDSPISGIRAVVQLDREA</sequence>
<keyword evidence="2" id="KW-1185">Reference proteome</keyword>
<organism evidence="1 2">
    <name type="scientific">Trifolium medium</name>
    <dbReference type="NCBI Taxonomy" id="97028"/>
    <lineage>
        <taxon>Eukaryota</taxon>
        <taxon>Viridiplantae</taxon>
        <taxon>Streptophyta</taxon>
        <taxon>Embryophyta</taxon>
        <taxon>Tracheophyta</taxon>
        <taxon>Spermatophyta</taxon>
        <taxon>Magnoliopsida</taxon>
        <taxon>eudicotyledons</taxon>
        <taxon>Gunneridae</taxon>
        <taxon>Pentapetalae</taxon>
        <taxon>rosids</taxon>
        <taxon>fabids</taxon>
        <taxon>Fabales</taxon>
        <taxon>Fabaceae</taxon>
        <taxon>Papilionoideae</taxon>
        <taxon>50 kb inversion clade</taxon>
        <taxon>NPAAA clade</taxon>
        <taxon>Hologalegina</taxon>
        <taxon>IRL clade</taxon>
        <taxon>Trifolieae</taxon>
        <taxon>Trifolium</taxon>
    </lineage>
</organism>
<feature type="non-terminal residue" evidence="1">
    <location>
        <position position="1"/>
    </location>
</feature>
<protein>
    <submittedName>
        <fullName evidence="1">Uncharacterized protein</fullName>
    </submittedName>
</protein>
<dbReference type="EMBL" id="LXQA010027950">
    <property type="protein sequence ID" value="MCH94703.1"/>
    <property type="molecule type" value="Genomic_DNA"/>
</dbReference>
<gene>
    <name evidence="1" type="ORF">A2U01_0015668</name>
</gene>
<dbReference type="AlphaFoldDB" id="A0A392N545"/>
<reference evidence="1 2" key="1">
    <citation type="journal article" date="2018" name="Front. Plant Sci.">
        <title>Red Clover (Trifolium pratense) and Zigzag Clover (T. medium) - A Picture of Genomic Similarities and Differences.</title>
        <authorList>
            <person name="Dluhosova J."/>
            <person name="Istvanek J."/>
            <person name="Nedelnik J."/>
            <person name="Repkova J."/>
        </authorList>
    </citation>
    <scope>NUCLEOTIDE SEQUENCE [LARGE SCALE GENOMIC DNA]</scope>
    <source>
        <strain evidence="2">cv. 10/8</strain>
        <tissue evidence="1">Leaf</tissue>
    </source>
</reference>